<dbReference type="InParanoid" id="Q7RQB4"/>
<proteinExistence type="predicted"/>
<dbReference type="Gene3D" id="3.30.530.20">
    <property type="match status" value="1"/>
</dbReference>
<evidence type="ECO:0000313" key="3">
    <source>
        <dbReference type="Proteomes" id="UP000008553"/>
    </source>
</evidence>
<protein>
    <recommendedName>
        <fullName evidence="4">Fam-a protein</fullName>
    </recommendedName>
</protein>
<gene>
    <name evidence="2" type="ORF">PY01187</name>
</gene>
<keyword evidence="3" id="KW-1185">Reference proteome</keyword>
<dbReference type="NCBIfam" id="TIGR01599">
    <property type="entry name" value="PYST-A"/>
    <property type="match status" value="1"/>
</dbReference>
<sequence length="300" mass="34856">MSNKALASGDNSDIKDLRGFPQSPNTPNLGNDYPEGTNEQGPFDLCMDPGETKTAEKLMDEAKQLLQHHAVSTNDYKLHHKHDEDSIQYSKKHGNTIIYKFNHKIKYPDKYNDIIDMLWNPNVKYADDKNIKEKVVCEYSPNLMMIQHRYKNDYIFLHGYYYALAKKIKVSDDTTIIVYTSSDIDDHNSVDKKKYTNTIVESANLFKPKIYSEKDIRNGELTKMFVNLSGYIIQKKKDYVDITYLDSININKPMFEELLIGIVHSSQILNILSDLFCLSFFLFGSFFEFQIMNTNLFLEL</sequence>
<feature type="region of interest" description="Disordered" evidence="1">
    <location>
        <begin position="1"/>
        <end position="42"/>
    </location>
</feature>
<dbReference type="InterPro" id="IPR006486">
    <property type="entry name" value="PYST_A"/>
</dbReference>
<dbReference type="KEGG" id="pyo:PY17X_1303300"/>
<name>Q7RQB4_PLAYO</name>
<organism evidence="2 3">
    <name type="scientific">Plasmodium yoelii yoelii</name>
    <dbReference type="NCBI Taxonomy" id="73239"/>
    <lineage>
        <taxon>Eukaryota</taxon>
        <taxon>Sar</taxon>
        <taxon>Alveolata</taxon>
        <taxon>Apicomplexa</taxon>
        <taxon>Aconoidasida</taxon>
        <taxon>Haemosporida</taxon>
        <taxon>Plasmodiidae</taxon>
        <taxon>Plasmodium</taxon>
        <taxon>Plasmodium (Vinckeia)</taxon>
    </lineage>
</organism>
<accession>Q7RQB4</accession>
<reference evidence="2 3" key="1">
    <citation type="journal article" date="2002" name="Nature">
        <title>Genome sequence and comparative analysis of the model rodent malaria parasite Plasmodium yoelii yoelii.</title>
        <authorList>
            <person name="Carlton J.M."/>
            <person name="Angiuoli S.V."/>
            <person name="Suh B.B."/>
            <person name="Kooij T.W."/>
            <person name="Pertea M."/>
            <person name="Silva J.C."/>
            <person name="Ermolaeva M.D."/>
            <person name="Allen J.E."/>
            <person name="Selengut J.D."/>
            <person name="Koo H.L."/>
            <person name="Peterson J.D."/>
            <person name="Pop M."/>
            <person name="Kosack D.S."/>
            <person name="Shumway M.F."/>
            <person name="Bidwell S.L."/>
            <person name="Shallom S.J."/>
            <person name="van Aken S.E."/>
            <person name="Riedmuller S.B."/>
            <person name="Feldblyum T.V."/>
            <person name="Cho J.K."/>
            <person name="Quackenbush J."/>
            <person name="Sedegah M."/>
            <person name="Shoaibi A."/>
            <person name="Cummings L.M."/>
            <person name="Florens L."/>
            <person name="Yates J.R."/>
            <person name="Raine J.D."/>
            <person name="Sinden R.E."/>
            <person name="Harris M.A."/>
            <person name="Cunningham D.A."/>
            <person name="Preiser P.R."/>
            <person name="Bergman L.W."/>
            <person name="Vaidya A.B."/>
            <person name="van Lin L.H."/>
            <person name="Janse C.J."/>
            <person name="Waters A.P."/>
            <person name="Smith H.O."/>
            <person name="White O.R."/>
            <person name="Salzberg S.L."/>
            <person name="Venter J.C."/>
            <person name="Fraser C.M."/>
            <person name="Hoffman S.L."/>
            <person name="Gardner M.J."/>
            <person name="Carucci D.J."/>
        </authorList>
    </citation>
    <scope>NUCLEOTIDE SEQUENCE [LARGE SCALE GENOMIC DNA]</scope>
    <source>
        <strain evidence="2 3">17XNL</strain>
    </source>
</reference>
<dbReference type="EMBL" id="AABL01000312">
    <property type="protein sequence ID" value="EAA20477.1"/>
    <property type="molecule type" value="Genomic_DNA"/>
</dbReference>
<dbReference type="Proteomes" id="UP000008553">
    <property type="component" value="Unassembled WGS sequence"/>
</dbReference>
<comment type="caution">
    <text evidence="2">The sequence shown here is derived from an EMBL/GenBank/DDBJ whole genome shotgun (WGS) entry which is preliminary data.</text>
</comment>
<feature type="compositionally biased region" description="Polar residues" evidence="1">
    <location>
        <begin position="1"/>
        <end position="11"/>
    </location>
</feature>
<dbReference type="AlphaFoldDB" id="Q7RQB4"/>
<dbReference type="InterPro" id="IPR023393">
    <property type="entry name" value="START-like_dom_sf"/>
</dbReference>
<evidence type="ECO:0000313" key="2">
    <source>
        <dbReference type="EMBL" id="EAA20477.1"/>
    </source>
</evidence>
<evidence type="ECO:0000256" key="1">
    <source>
        <dbReference type="SAM" id="MobiDB-lite"/>
    </source>
</evidence>
<evidence type="ECO:0008006" key="4">
    <source>
        <dbReference type="Google" id="ProtNLM"/>
    </source>
</evidence>
<dbReference type="SUPFAM" id="SSF55961">
    <property type="entry name" value="Bet v1-like"/>
    <property type="match status" value="1"/>
</dbReference>
<dbReference type="PaxDb" id="73239-Q7RQB4"/>